<comment type="subcellular location">
    <subcellularLocation>
        <location evidence="6">Cell membrane</location>
        <topology evidence="6">Multi-pass membrane protein</topology>
    </subcellularLocation>
    <subcellularLocation>
        <location evidence="1">Membrane</location>
        <topology evidence="1">Multi-pass membrane protein</topology>
    </subcellularLocation>
</comment>
<evidence type="ECO:0000313" key="8">
    <source>
        <dbReference type="EMBL" id="WAH38855.1"/>
    </source>
</evidence>
<evidence type="ECO:0000256" key="5">
    <source>
        <dbReference type="ARBA" id="ARBA00023136"/>
    </source>
</evidence>
<dbReference type="PROSITE" id="PS50928">
    <property type="entry name" value="ABC_TM1"/>
    <property type="match status" value="1"/>
</dbReference>
<gene>
    <name evidence="8" type="ORF">NZD86_10435</name>
</gene>
<dbReference type="Pfam" id="PF00528">
    <property type="entry name" value="BPD_transp_1"/>
    <property type="match status" value="1"/>
</dbReference>
<keyword evidence="3 6" id="KW-0812">Transmembrane</keyword>
<accession>A0ABY6Z9T3</accession>
<dbReference type="Proteomes" id="UP001164803">
    <property type="component" value="Chromosome"/>
</dbReference>
<sequence>MNSAMEQNLQVAKDAPIRAADVKWTRKYRPYLVLAPSLLLTIGVLYPFFMAIYYSLTNFSFKQPTYTFIGFENYVNMFSDPSFWHGTLVTTEYAILSTGFELLLGIGIAMLLNMQNWFSKVMRMVLVFPLMIAPVIATLIWQLMTNPSVGVIAHYLRIIGLGGFKWGASPHSALFSVVIIDVWVYTPFVILLVLAGLQSLPKSPFEAAELDGGSQWFTFKNLTLPLLMPFIMIALIFRLMLSTQEFEIIFALTNGGPGDTLMSLSLMSYNQGFLNMNFGSALTYMIFLWVIVYIVSQFLVNYWMKAQKKASGM</sequence>
<evidence type="ECO:0000313" key="9">
    <source>
        <dbReference type="Proteomes" id="UP001164803"/>
    </source>
</evidence>
<dbReference type="InterPro" id="IPR000515">
    <property type="entry name" value="MetI-like"/>
</dbReference>
<feature type="domain" description="ABC transmembrane type-1" evidence="7">
    <location>
        <begin position="87"/>
        <end position="299"/>
    </location>
</feature>
<name>A0ABY6Z9T3_9BACL</name>
<feature type="transmembrane region" description="Helical" evidence="6">
    <location>
        <begin position="31"/>
        <end position="56"/>
    </location>
</feature>
<protein>
    <submittedName>
        <fullName evidence="8">Sugar ABC transporter permease</fullName>
    </submittedName>
</protein>
<keyword evidence="5 6" id="KW-0472">Membrane</keyword>
<evidence type="ECO:0000256" key="4">
    <source>
        <dbReference type="ARBA" id="ARBA00022989"/>
    </source>
</evidence>
<dbReference type="CDD" id="cd06261">
    <property type="entry name" value="TM_PBP2"/>
    <property type="match status" value="1"/>
</dbReference>
<dbReference type="RefSeq" id="WP_268046451.1">
    <property type="nucleotide sequence ID" value="NZ_CP104064.1"/>
</dbReference>
<evidence type="ECO:0000256" key="6">
    <source>
        <dbReference type="RuleBase" id="RU363032"/>
    </source>
</evidence>
<dbReference type="EMBL" id="CP104064">
    <property type="protein sequence ID" value="WAH38855.1"/>
    <property type="molecule type" value="Genomic_DNA"/>
</dbReference>
<evidence type="ECO:0000256" key="1">
    <source>
        <dbReference type="ARBA" id="ARBA00004141"/>
    </source>
</evidence>
<dbReference type="Gene3D" id="1.10.3720.10">
    <property type="entry name" value="MetI-like"/>
    <property type="match status" value="1"/>
</dbReference>
<feature type="transmembrane region" description="Helical" evidence="6">
    <location>
        <begin position="93"/>
        <end position="112"/>
    </location>
</feature>
<feature type="transmembrane region" description="Helical" evidence="6">
    <location>
        <begin position="281"/>
        <end position="304"/>
    </location>
</feature>
<dbReference type="PANTHER" id="PTHR43759:SF1">
    <property type="entry name" value="GLUCOSE IMPORT SYSTEM PERMEASE PROTEIN GLCT"/>
    <property type="match status" value="1"/>
</dbReference>
<dbReference type="PANTHER" id="PTHR43759">
    <property type="entry name" value="TREHALOSE TRANSPORT SYSTEM PERMEASE PROTEIN SUGA"/>
    <property type="match status" value="1"/>
</dbReference>
<keyword evidence="2 6" id="KW-0813">Transport</keyword>
<organism evidence="8 9">
    <name type="scientific">Alicyclobacillus dauci</name>
    <dbReference type="NCBI Taxonomy" id="1475485"/>
    <lineage>
        <taxon>Bacteria</taxon>
        <taxon>Bacillati</taxon>
        <taxon>Bacillota</taxon>
        <taxon>Bacilli</taxon>
        <taxon>Bacillales</taxon>
        <taxon>Alicyclobacillaceae</taxon>
        <taxon>Alicyclobacillus</taxon>
    </lineage>
</organism>
<feature type="transmembrane region" description="Helical" evidence="6">
    <location>
        <begin position="174"/>
        <end position="197"/>
    </location>
</feature>
<keyword evidence="4 6" id="KW-1133">Transmembrane helix</keyword>
<reference evidence="8" key="1">
    <citation type="submission" date="2022-08" db="EMBL/GenBank/DDBJ databases">
        <title>Alicyclobacillus dauci DSM2870, complete genome.</title>
        <authorList>
            <person name="Wang Q."/>
            <person name="Cai R."/>
            <person name="Wang Z."/>
        </authorList>
    </citation>
    <scope>NUCLEOTIDE SEQUENCE</scope>
    <source>
        <strain evidence="8">DSM 28700</strain>
    </source>
</reference>
<evidence type="ECO:0000259" key="7">
    <source>
        <dbReference type="PROSITE" id="PS50928"/>
    </source>
</evidence>
<feature type="transmembrane region" description="Helical" evidence="6">
    <location>
        <begin position="222"/>
        <end position="241"/>
    </location>
</feature>
<evidence type="ECO:0000256" key="2">
    <source>
        <dbReference type="ARBA" id="ARBA00022448"/>
    </source>
</evidence>
<evidence type="ECO:0000256" key="3">
    <source>
        <dbReference type="ARBA" id="ARBA00022692"/>
    </source>
</evidence>
<dbReference type="SUPFAM" id="SSF161098">
    <property type="entry name" value="MetI-like"/>
    <property type="match status" value="1"/>
</dbReference>
<proteinExistence type="inferred from homology"/>
<keyword evidence="9" id="KW-1185">Reference proteome</keyword>
<dbReference type="InterPro" id="IPR035906">
    <property type="entry name" value="MetI-like_sf"/>
</dbReference>
<feature type="transmembrane region" description="Helical" evidence="6">
    <location>
        <begin position="124"/>
        <end position="143"/>
    </location>
</feature>
<comment type="similarity">
    <text evidence="6">Belongs to the binding-protein-dependent transport system permease family.</text>
</comment>
<dbReference type="InterPro" id="IPR052730">
    <property type="entry name" value="Sugar_ABC_transporter"/>
</dbReference>